<evidence type="ECO:0000313" key="7">
    <source>
        <dbReference type="Proteomes" id="UP000199308"/>
    </source>
</evidence>
<evidence type="ECO:0000256" key="4">
    <source>
        <dbReference type="ARBA" id="ARBA00023163"/>
    </source>
</evidence>
<proteinExistence type="inferred from homology"/>
<keyword evidence="4" id="KW-0804">Transcription</keyword>
<dbReference type="GO" id="GO:0000976">
    <property type="term" value="F:transcription cis-regulatory region binding"/>
    <property type="evidence" value="ECO:0007669"/>
    <property type="project" value="TreeGrafter"/>
</dbReference>
<keyword evidence="7" id="KW-1185">Reference proteome</keyword>
<accession>A0A1I0G8P1</accession>
<evidence type="ECO:0000259" key="5">
    <source>
        <dbReference type="PROSITE" id="PS50931"/>
    </source>
</evidence>
<dbReference type="InterPro" id="IPR036390">
    <property type="entry name" value="WH_DNA-bd_sf"/>
</dbReference>
<dbReference type="Gene3D" id="3.40.190.290">
    <property type="match status" value="1"/>
</dbReference>
<evidence type="ECO:0000256" key="1">
    <source>
        <dbReference type="ARBA" id="ARBA00009437"/>
    </source>
</evidence>
<gene>
    <name evidence="6" type="ORF">SAMN05660429_02356</name>
</gene>
<dbReference type="Pfam" id="PF03466">
    <property type="entry name" value="LysR_substrate"/>
    <property type="match status" value="1"/>
</dbReference>
<dbReference type="GO" id="GO:0003700">
    <property type="term" value="F:DNA-binding transcription factor activity"/>
    <property type="evidence" value="ECO:0007669"/>
    <property type="project" value="InterPro"/>
</dbReference>
<dbReference type="Proteomes" id="UP000199308">
    <property type="component" value="Unassembled WGS sequence"/>
</dbReference>
<dbReference type="PANTHER" id="PTHR30126:SF99">
    <property type="entry name" value="TRANSCRIPTIONAL REGULATOR LYSR FAMILY"/>
    <property type="match status" value="1"/>
</dbReference>
<keyword evidence="3 6" id="KW-0238">DNA-binding</keyword>
<keyword evidence="2" id="KW-0805">Transcription regulation</keyword>
<evidence type="ECO:0000256" key="2">
    <source>
        <dbReference type="ARBA" id="ARBA00023015"/>
    </source>
</evidence>
<dbReference type="Pfam" id="PF00126">
    <property type="entry name" value="HTH_1"/>
    <property type="match status" value="1"/>
</dbReference>
<organism evidence="6 7">
    <name type="scientific">Thalassotalea agarivorans</name>
    <name type="common">Thalassomonas agarivorans</name>
    <dbReference type="NCBI Taxonomy" id="349064"/>
    <lineage>
        <taxon>Bacteria</taxon>
        <taxon>Pseudomonadati</taxon>
        <taxon>Pseudomonadota</taxon>
        <taxon>Gammaproteobacteria</taxon>
        <taxon>Alteromonadales</taxon>
        <taxon>Colwelliaceae</taxon>
        <taxon>Thalassotalea</taxon>
    </lineage>
</organism>
<dbReference type="EMBL" id="FOHK01000011">
    <property type="protein sequence ID" value="SET67108.1"/>
    <property type="molecule type" value="Genomic_DNA"/>
</dbReference>
<dbReference type="PRINTS" id="PR00039">
    <property type="entry name" value="HTHLYSR"/>
</dbReference>
<dbReference type="InterPro" id="IPR036388">
    <property type="entry name" value="WH-like_DNA-bd_sf"/>
</dbReference>
<dbReference type="CDD" id="cd05466">
    <property type="entry name" value="PBP2_LTTR_substrate"/>
    <property type="match status" value="1"/>
</dbReference>
<comment type="similarity">
    <text evidence="1">Belongs to the LysR transcriptional regulatory family.</text>
</comment>
<dbReference type="SUPFAM" id="SSF53850">
    <property type="entry name" value="Periplasmic binding protein-like II"/>
    <property type="match status" value="1"/>
</dbReference>
<name>A0A1I0G8P1_THASX</name>
<evidence type="ECO:0000256" key="3">
    <source>
        <dbReference type="ARBA" id="ARBA00023125"/>
    </source>
</evidence>
<dbReference type="PROSITE" id="PS50931">
    <property type="entry name" value="HTH_LYSR"/>
    <property type="match status" value="1"/>
</dbReference>
<dbReference type="Gene3D" id="1.10.10.10">
    <property type="entry name" value="Winged helix-like DNA-binding domain superfamily/Winged helix DNA-binding domain"/>
    <property type="match status" value="1"/>
</dbReference>
<dbReference type="SUPFAM" id="SSF46785">
    <property type="entry name" value="Winged helix' DNA-binding domain"/>
    <property type="match status" value="1"/>
</dbReference>
<dbReference type="InterPro" id="IPR000847">
    <property type="entry name" value="LysR_HTH_N"/>
</dbReference>
<feature type="domain" description="HTH lysR-type" evidence="5">
    <location>
        <begin position="2"/>
        <end position="59"/>
    </location>
</feature>
<sequence>MLNPVWLETFITLVDTGHFTQTAEKLFMTQPGVSQHVQKLEAACGHTLIKRDKKSFTITEQGQLVYQYTKGLLRDEKVLFEQLNFDDPVSGKCSMACSGSVALMLFPRLLKLQNLYPNIHINLKAAPNHQILSDIKSGNVDQGIVTDKPNESFFDFEELGQDELCLIFPVDTDVSKSWKQLLLELGLISHPDAEHYLSLYLKKCEEQELKLLNINEIPIVGSINQISQILEPLTQGIGFTVLPKSAVDSFHSPGRLKVMQPKLPVKETLFLVRKKNRTLPARYDAFNSIIRQAWA</sequence>
<evidence type="ECO:0000313" key="6">
    <source>
        <dbReference type="EMBL" id="SET67108.1"/>
    </source>
</evidence>
<dbReference type="AlphaFoldDB" id="A0A1I0G8P1"/>
<dbReference type="InterPro" id="IPR005119">
    <property type="entry name" value="LysR_subst-bd"/>
</dbReference>
<dbReference type="PANTHER" id="PTHR30126">
    <property type="entry name" value="HTH-TYPE TRANSCRIPTIONAL REGULATOR"/>
    <property type="match status" value="1"/>
</dbReference>
<protein>
    <submittedName>
        <fullName evidence="6">DNA-binding transcriptional regulator, LysR family</fullName>
    </submittedName>
</protein>
<dbReference type="OrthoDB" id="5289754at2"/>
<dbReference type="RefSeq" id="WP_093330627.1">
    <property type="nucleotide sequence ID" value="NZ_AP027363.1"/>
</dbReference>
<dbReference type="STRING" id="349064.SAMN05660429_02356"/>
<reference evidence="6 7" key="1">
    <citation type="submission" date="2016-10" db="EMBL/GenBank/DDBJ databases">
        <authorList>
            <person name="de Groot N.N."/>
        </authorList>
    </citation>
    <scope>NUCLEOTIDE SEQUENCE [LARGE SCALE GENOMIC DNA]</scope>
    <source>
        <strain evidence="6 7">DSM 19706</strain>
    </source>
</reference>